<evidence type="ECO:0000256" key="1">
    <source>
        <dbReference type="SAM" id="Phobius"/>
    </source>
</evidence>
<dbReference type="GO" id="GO:0080120">
    <property type="term" value="P:CAAX-box protein maturation"/>
    <property type="evidence" value="ECO:0007669"/>
    <property type="project" value="UniProtKB-ARBA"/>
</dbReference>
<comment type="caution">
    <text evidence="3">The sequence shown here is derived from an EMBL/GenBank/DDBJ whole genome shotgun (WGS) entry which is preliminary data.</text>
</comment>
<dbReference type="GO" id="GO:0004175">
    <property type="term" value="F:endopeptidase activity"/>
    <property type="evidence" value="ECO:0007669"/>
    <property type="project" value="UniProtKB-ARBA"/>
</dbReference>
<evidence type="ECO:0000313" key="3">
    <source>
        <dbReference type="EMBL" id="PJC31617.1"/>
    </source>
</evidence>
<name>A0A2M8EYJ6_9BACT</name>
<feature type="transmembrane region" description="Helical" evidence="1">
    <location>
        <begin position="202"/>
        <end position="223"/>
    </location>
</feature>
<keyword evidence="1" id="KW-0472">Membrane</keyword>
<feature type="domain" description="CAAX prenyl protease 2/Lysostaphin resistance protein A-like" evidence="2">
    <location>
        <begin position="141"/>
        <end position="243"/>
    </location>
</feature>
<organism evidence="3 4">
    <name type="scientific">Candidatus Roizmanbacteria bacterium CG_4_9_14_0_2_um_filter_36_12</name>
    <dbReference type="NCBI Taxonomy" id="1974837"/>
    <lineage>
        <taxon>Bacteria</taxon>
        <taxon>Candidatus Roizmaniibacteriota</taxon>
    </lineage>
</organism>
<dbReference type="AlphaFoldDB" id="A0A2M8EYJ6"/>
<feature type="transmembrane region" description="Helical" evidence="1">
    <location>
        <begin position="102"/>
        <end position="126"/>
    </location>
</feature>
<feature type="transmembrane region" description="Helical" evidence="1">
    <location>
        <begin position="138"/>
        <end position="155"/>
    </location>
</feature>
<feature type="transmembrane region" description="Helical" evidence="1">
    <location>
        <begin position="176"/>
        <end position="196"/>
    </location>
</feature>
<sequence>MCYCYADRKEEGGHFYIVIPTEVEGSENMKEKVTPTQKALNLWAVILIVWAFYRSYLKMPLWFDEFIAKPLVFVLPVFYYIKKIDNKKISEYLYLRFKLRELINDFFYGLGIGLAFYLTGISASYYRLGKLIFFQKTPSFSALAYILIISLATGITEEILSRGFVLRKLYEESKNVLSATFFASILFFFLHVPILFTNTKITGQMLILFMATDMLLSMVNGLIFLQKKSLVIPILIHTFYNVVIALTFL</sequence>
<keyword evidence="1" id="KW-1133">Transmembrane helix</keyword>
<feature type="transmembrane region" description="Helical" evidence="1">
    <location>
        <begin position="62"/>
        <end position="81"/>
    </location>
</feature>
<protein>
    <recommendedName>
        <fullName evidence="2">CAAX prenyl protease 2/Lysostaphin resistance protein A-like domain-containing protein</fullName>
    </recommendedName>
</protein>
<accession>A0A2M8EYJ6</accession>
<keyword evidence="1" id="KW-0812">Transmembrane</keyword>
<dbReference type="PANTHER" id="PTHR39430:SF1">
    <property type="entry name" value="PROTEASE"/>
    <property type="match status" value="1"/>
</dbReference>
<dbReference type="PANTHER" id="PTHR39430">
    <property type="entry name" value="MEMBRANE-ASSOCIATED PROTEASE-RELATED"/>
    <property type="match status" value="1"/>
</dbReference>
<evidence type="ECO:0000259" key="2">
    <source>
        <dbReference type="Pfam" id="PF02517"/>
    </source>
</evidence>
<feature type="transmembrane region" description="Helical" evidence="1">
    <location>
        <begin position="230"/>
        <end position="248"/>
    </location>
</feature>
<dbReference type="EMBL" id="PFSA01000071">
    <property type="protein sequence ID" value="PJC31617.1"/>
    <property type="molecule type" value="Genomic_DNA"/>
</dbReference>
<gene>
    <name evidence="3" type="ORF">CO049_03985</name>
</gene>
<evidence type="ECO:0000313" key="4">
    <source>
        <dbReference type="Proteomes" id="UP000229777"/>
    </source>
</evidence>
<reference evidence="4" key="1">
    <citation type="submission" date="2017-09" db="EMBL/GenBank/DDBJ databases">
        <title>Depth-based differentiation of microbial function through sediment-hosted aquifers and enrichment of novel symbionts in the deep terrestrial subsurface.</title>
        <authorList>
            <person name="Probst A.J."/>
            <person name="Ladd B."/>
            <person name="Jarett J.K."/>
            <person name="Geller-Mcgrath D.E."/>
            <person name="Sieber C.M.K."/>
            <person name="Emerson J.B."/>
            <person name="Anantharaman K."/>
            <person name="Thomas B.C."/>
            <person name="Malmstrom R."/>
            <person name="Stieglmeier M."/>
            <person name="Klingl A."/>
            <person name="Woyke T."/>
            <person name="Ryan C.M."/>
            <person name="Banfield J.F."/>
        </authorList>
    </citation>
    <scope>NUCLEOTIDE SEQUENCE [LARGE SCALE GENOMIC DNA]</scope>
</reference>
<dbReference type="Pfam" id="PF02517">
    <property type="entry name" value="Rce1-like"/>
    <property type="match status" value="1"/>
</dbReference>
<feature type="transmembrane region" description="Helical" evidence="1">
    <location>
        <begin position="39"/>
        <end position="56"/>
    </location>
</feature>
<dbReference type="InterPro" id="IPR003675">
    <property type="entry name" value="Rce1/LyrA-like_dom"/>
</dbReference>
<dbReference type="Proteomes" id="UP000229777">
    <property type="component" value="Unassembled WGS sequence"/>
</dbReference>
<proteinExistence type="predicted"/>